<evidence type="ECO:0000256" key="1">
    <source>
        <dbReference type="ARBA" id="ARBA00007137"/>
    </source>
</evidence>
<evidence type="ECO:0000313" key="5">
    <source>
        <dbReference type="EMBL" id="GFP36698.1"/>
    </source>
</evidence>
<evidence type="ECO:0000313" key="7">
    <source>
        <dbReference type="Proteomes" id="UP000588083"/>
    </source>
</evidence>
<sequence>MRINYQVNQTVFFKVLSEDQIEEIYLGALEVLERTGVKIYQERAVKLLKEAGCDVTEGNRVRIPTSLVQQALATAPSRIGIANRRGEGVMMLEDGKVYYGPGPTCPNILDPYTKERRKFLKNDARNTARLCDALPNIDFVMSLGSISDVPQALADLHEFEAMVTNSIKPIVAWAFYVESMKDIYEMCVAIAGSEEEFLRNPFMIFYAEPNTPLCHGKDAVEKLLFAAEKKIPIVYTPCPIAGGTAPATMAGMLVDTLAECLSGVVMSQVVRPGAPIIMGGVVSIMDMATTILSYGAPELALASAALAEVARYLKLPMWSTGGCTDSRLLDEQAALEAALNLLLAGLSGANLIHDVGFMESAMTGSQELLVLSDEIIGMVRRIVQGIRVDEETLALDVINKVGPGGNFLGEDHTLRHFRKEAWYPRLLDRRMYLDWVAGGSLTLAQRVNKKTREVLESYQPVPLPQDVLEGIDEILRRADERAAEIEAQKV</sequence>
<comment type="caution">
    <text evidence="5">The sequence shown here is derived from an EMBL/GenBank/DDBJ whole genome shotgun (WGS) entry which is preliminary data.</text>
</comment>
<gene>
    <name evidence="4" type="ORF">HKBW3S34_00151</name>
    <name evidence="5" type="ORF">HKBW3S44_00379</name>
</gene>
<dbReference type="GO" id="GO:0008168">
    <property type="term" value="F:methyltransferase activity"/>
    <property type="evidence" value="ECO:0007669"/>
    <property type="project" value="UniProtKB-KW"/>
</dbReference>
<keyword evidence="7" id="KW-1185">Reference proteome</keyword>
<dbReference type="InterPro" id="IPR038601">
    <property type="entry name" value="MttB-like_sf"/>
</dbReference>
<evidence type="ECO:0000256" key="3">
    <source>
        <dbReference type="ARBA" id="ARBA00022679"/>
    </source>
</evidence>
<dbReference type="Gene3D" id="3.20.20.480">
    <property type="entry name" value="Trimethylamine methyltransferase-like"/>
    <property type="match status" value="1"/>
</dbReference>
<dbReference type="EMBL" id="BLSC01000016">
    <property type="protein sequence ID" value="GFP36698.1"/>
    <property type="molecule type" value="Genomic_DNA"/>
</dbReference>
<proteinExistence type="inferred from homology"/>
<dbReference type="Proteomes" id="UP000561271">
    <property type="component" value="Unassembled WGS sequence"/>
</dbReference>
<reference evidence="6 7" key="1">
    <citation type="journal article" date="2020" name="Front. Microbiol.">
        <title>Single-cell genomics of novel Actinobacteria with the Wood-Ljungdahl pathway discovered in a serpentinizing system.</title>
        <authorList>
            <person name="Merino N."/>
            <person name="Kawai M."/>
            <person name="Boyd E.S."/>
            <person name="Colman D.R."/>
            <person name="McGlynn S.E."/>
            <person name="Nealson K.H."/>
            <person name="Kurokawa K."/>
            <person name="Hongoh Y."/>
        </authorList>
    </citation>
    <scope>NUCLEOTIDE SEQUENCE [LARGE SCALE GENOMIC DNA]</scope>
    <source>
        <strain evidence="4 7">S34</strain>
        <strain evidence="5 6">S44</strain>
    </source>
</reference>
<dbReference type="AlphaFoldDB" id="A0A6V8PW71"/>
<comment type="similarity">
    <text evidence="1">Belongs to the trimethylamine methyltransferase family.</text>
</comment>
<dbReference type="Proteomes" id="UP000588083">
    <property type="component" value="Unassembled WGS sequence"/>
</dbReference>
<keyword evidence="3 5" id="KW-0808">Transferase</keyword>
<dbReference type="InterPro" id="IPR010426">
    <property type="entry name" value="MTTB_MeTrfase"/>
</dbReference>
<evidence type="ECO:0000313" key="6">
    <source>
        <dbReference type="Proteomes" id="UP000561271"/>
    </source>
</evidence>
<dbReference type="Pfam" id="PF06253">
    <property type="entry name" value="MTTB"/>
    <property type="match status" value="1"/>
</dbReference>
<dbReference type="RefSeq" id="WP_176231018.1">
    <property type="nucleotide sequence ID" value="NZ_BLRZ01000004.1"/>
</dbReference>
<evidence type="ECO:0000313" key="4">
    <source>
        <dbReference type="EMBL" id="GFP29232.1"/>
    </source>
</evidence>
<accession>A0A6V8PW71</accession>
<dbReference type="GO" id="GO:0015948">
    <property type="term" value="P:methanogenesis"/>
    <property type="evidence" value="ECO:0007669"/>
    <property type="project" value="InterPro"/>
</dbReference>
<keyword evidence="2 5" id="KW-0489">Methyltransferase</keyword>
<name>A0A6V8PW71_9ACTN</name>
<protein>
    <submittedName>
        <fullName evidence="5">Trimethylamine---corrinoid protein Co-methyltransferase</fullName>
    </submittedName>
</protein>
<evidence type="ECO:0000256" key="2">
    <source>
        <dbReference type="ARBA" id="ARBA00022603"/>
    </source>
</evidence>
<dbReference type="EMBL" id="BLRZ01000004">
    <property type="protein sequence ID" value="GFP29232.1"/>
    <property type="molecule type" value="Genomic_DNA"/>
</dbReference>
<organism evidence="5 6">
    <name type="scientific">Candidatus Hakubella thermalkaliphila</name>
    <dbReference type="NCBI Taxonomy" id="2754717"/>
    <lineage>
        <taxon>Bacteria</taxon>
        <taxon>Bacillati</taxon>
        <taxon>Actinomycetota</taxon>
        <taxon>Actinomycetota incertae sedis</taxon>
        <taxon>Candidatus Hakubellales</taxon>
        <taxon>Candidatus Hakubellaceae</taxon>
        <taxon>Candidatus Hakubella</taxon>
    </lineage>
</organism>
<dbReference type="GO" id="GO:0032259">
    <property type="term" value="P:methylation"/>
    <property type="evidence" value="ECO:0007669"/>
    <property type="project" value="UniProtKB-KW"/>
</dbReference>